<dbReference type="InterPro" id="IPR057326">
    <property type="entry name" value="KR_dom"/>
</dbReference>
<feature type="domain" description="Ketoreductase" evidence="4">
    <location>
        <begin position="10"/>
        <end position="155"/>
    </location>
</feature>
<protein>
    <submittedName>
        <fullName evidence="5">Retinol dehydrogenase 8</fullName>
    </submittedName>
</protein>
<accession>A0A6A5U3X5</accession>
<dbReference type="Proteomes" id="UP000800035">
    <property type="component" value="Unassembled WGS sequence"/>
</dbReference>
<comment type="similarity">
    <text evidence="1 3">Belongs to the short-chain dehydrogenases/reductases (SDR) family.</text>
</comment>
<keyword evidence="6" id="KW-1185">Reference proteome</keyword>
<evidence type="ECO:0000313" key="5">
    <source>
        <dbReference type="EMBL" id="KAF1958659.1"/>
    </source>
</evidence>
<evidence type="ECO:0000259" key="4">
    <source>
        <dbReference type="SMART" id="SM00822"/>
    </source>
</evidence>
<dbReference type="InterPro" id="IPR051911">
    <property type="entry name" value="SDR_oxidoreductase"/>
</dbReference>
<evidence type="ECO:0000256" key="3">
    <source>
        <dbReference type="RuleBase" id="RU000363"/>
    </source>
</evidence>
<name>A0A6A5U3X5_9PLEO</name>
<organism evidence="5 6">
    <name type="scientific">Byssothecium circinans</name>
    <dbReference type="NCBI Taxonomy" id="147558"/>
    <lineage>
        <taxon>Eukaryota</taxon>
        <taxon>Fungi</taxon>
        <taxon>Dikarya</taxon>
        <taxon>Ascomycota</taxon>
        <taxon>Pezizomycotina</taxon>
        <taxon>Dothideomycetes</taxon>
        <taxon>Pleosporomycetidae</taxon>
        <taxon>Pleosporales</taxon>
        <taxon>Massarineae</taxon>
        <taxon>Massarinaceae</taxon>
        <taxon>Byssothecium</taxon>
    </lineage>
</organism>
<dbReference type="Pfam" id="PF00106">
    <property type="entry name" value="adh_short"/>
    <property type="match status" value="1"/>
</dbReference>
<dbReference type="GO" id="GO:0016491">
    <property type="term" value="F:oxidoreductase activity"/>
    <property type="evidence" value="ECO:0007669"/>
    <property type="project" value="UniProtKB-KW"/>
</dbReference>
<proteinExistence type="inferred from homology"/>
<dbReference type="AlphaFoldDB" id="A0A6A5U3X5"/>
<evidence type="ECO:0000256" key="1">
    <source>
        <dbReference type="ARBA" id="ARBA00006484"/>
    </source>
</evidence>
<dbReference type="CDD" id="cd05374">
    <property type="entry name" value="17beta-HSD-like_SDR_c"/>
    <property type="match status" value="1"/>
</dbReference>
<sequence>MAPYTLPSNAVWFVTGCSTGIGYALCEYLTTNTTSRVVATARNPTALNSLPTGPNITKLALDVTSDVSIQAALAVILEKYGRIDVVVNNAGFGIRGDTETTELSHARAVMDANFWGAARITQLVLPILREQNPKTGAIGGLIIQVTSMGGRVAFPANTFYHASKFALEGFTEGLSKEVSPDWNIRFLCVEPGGVKTNYVETSTPKFDGKERHPAYTDPNLPTNLLFKYLGAPEAMANFAEPGKLAEVLVKYVEEGGEMPLRLPLGMDAWGSLMEGAEANLKDLEKVKEVAVSISDRGEEQLKSIKFLKR</sequence>
<evidence type="ECO:0000256" key="2">
    <source>
        <dbReference type="ARBA" id="ARBA00023002"/>
    </source>
</evidence>
<evidence type="ECO:0000313" key="6">
    <source>
        <dbReference type="Proteomes" id="UP000800035"/>
    </source>
</evidence>
<dbReference type="Gene3D" id="3.40.50.720">
    <property type="entry name" value="NAD(P)-binding Rossmann-like Domain"/>
    <property type="match status" value="1"/>
</dbReference>
<dbReference type="InterPro" id="IPR036291">
    <property type="entry name" value="NAD(P)-bd_dom_sf"/>
</dbReference>
<dbReference type="PANTHER" id="PTHR43976:SF16">
    <property type="entry name" value="SHORT-CHAIN DEHYDROGENASE_REDUCTASE FAMILY PROTEIN"/>
    <property type="match status" value="1"/>
</dbReference>
<dbReference type="InterPro" id="IPR002347">
    <property type="entry name" value="SDR_fam"/>
</dbReference>
<keyword evidence="2" id="KW-0560">Oxidoreductase</keyword>
<reference evidence="5" key="1">
    <citation type="journal article" date="2020" name="Stud. Mycol.">
        <title>101 Dothideomycetes genomes: a test case for predicting lifestyles and emergence of pathogens.</title>
        <authorList>
            <person name="Haridas S."/>
            <person name="Albert R."/>
            <person name="Binder M."/>
            <person name="Bloem J."/>
            <person name="Labutti K."/>
            <person name="Salamov A."/>
            <person name="Andreopoulos B."/>
            <person name="Baker S."/>
            <person name="Barry K."/>
            <person name="Bills G."/>
            <person name="Bluhm B."/>
            <person name="Cannon C."/>
            <person name="Castanera R."/>
            <person name="Culley D."/>
            <person name="Daum C."/>
            <person name="Ezra D."/>
            <person name="Gonzalez J."/>
            <person name="Henrissat B."/>
            <person name="Kuo A."/>
            <person name="Liang C."/>
            <person name="Lipzen A."/>
            <person name="Lutzoni F."/>
            <person name="Magnuson J."/>
            <person name="Mondo S."/>
            <person name="Nolan M."/>
            <person name="Ohm R."/>
            <person name="Pangilinan J."/>
            <person name="Park H.-J."/>
            <person name="Ramirez L."/>
            <person name="Alfaro M."/>
            <person name="Sun H."/>
            <person name="Tritt A."/>
            <person name="Yoshinaga Y."/>
            <person name="Zwiers L.-H."/>
            <person name="Turgeon B."/>
            <person name="Goodwin S."/>
            <person name="Spatafora J."/>
            <person name="Crous P."/>
            <person name="Grigoriev I."/>
        </authorList>
    </citation>
    <scope>NUCLEOTIDE SEQUENCE</scope>
    <source>
        <strain evidence="5">CBS 675.92</strain>
    </source>
</reference>
<dbReference type="PRINTS" id="PR00081">
    <property type="entry name" value="GDHRDH"/>
</dbReference>
<dbReference type="PANTHER" id="PTHR43976">
    <property type="entry name" value="SHORT CHAIN DEHYDROGENASE"/>
    <property type="match status" value="1"/>
</dbReference>
<gene>
    <name evidence="5" type="ORF">CC80DRAFT_490483</name>
</gene>
<dbReference type="EMBL" id="ML976986">
    <property type="protein sequence ID" value="KAF1958659.1"/>
    <property type="molecule type" value="Genomic_DNA"/>
</dbReference>
<dbReference type="SUPFAM" id="SSF51735">
    <property type="entry name" value="NAD(P)-binding Rossmann-fold domains"/>
    <property type="match status" value="1"/>
</dbReference>
<dbReference type="PRINTS" id="PR00080">
    <property type="entry name" value="SDRFAMILY"/>
</dbReference>
<dbReference type="SMART" id="SM00822">
    <property type="entry name" value="PKS_KR"/>
    <property type="match status" value="1"/>
</dbReference>
<dbReference type="OrthoDB" id="1274115at2759"/>